<dbReference type="GO" id="GO:0046872">
    <property type="term" value="F:metal ion binding"/>
    <property type="evidence" value="ECO:0007669"/>
    <property type="project" value="UniProtKB-KW"/>
</dbReference>
<feature type="domain" description="Peptidase M16 N-terminal" evidence="13">
    <location>
        <begin position="37"/>
        <end position="175"/>
    </location>
</feature>
<protein>
    <recommendedName>
        <fullName evidence="9">Insulin-degrading enzyme</fullName>
        <ecNumber evidence="8">3.4.24.56</ecNumber>
    </recommendedName>
    <alternativeName>
        <fullName evidence="11">Insulin protease</fullName>
    </alternativeName>
    <alternativeName>
        <fullName evidence="10">Insulysin</fullName>
    </alternativeName>
</protein>
<keyword evidence="6" id="KW-0482">Metalloprotease</keyword>
<dbReference type="Pfam" id="PF16187">
    <property type="entry name" value="Peptidase_M16_M"/>
    <property type="match status" value="1"/>
</dbReference>
<keyword evidence="5" id="KW-0862">Zinc</keyword>
<dbReference type="SUPFAM" id="SSF63411">
    <property type="entry name" value="LuxS/MPP-like metallohydrolase"/>
    <property type="match status" value="4"/>
</dbReference>
<evidence type="ECO:0000256" key="3">
    <source>
        <dbReference type="ARBA" id="ARBA00022723"/>
    </source>
</evidence>
<feature type="non-terminal residue" evidence="17">
    <location>
        <position position="907"/>
    </location>
</feature>
<feature type="domain" description="Coenzyme PQQ synthesis protein F-like C-terminal lobe" evidence="16">
    <location>
        <begin position="772"/>
        <end position="870"/>
    </location>
</feature>
<dbReference type="EC" id="3.4.24.56" evidence="8"/>
<dbReference type="AlphaFoldDB" id="A0A1B6ER66"/>
<dbReference type="EMBL" id="GECZ01029308">
    <property type="protein sequence ID" value="JAS40461.1"/>
    <property type="molecule type" value="Transcribed_RNA"/>
</dbReference>
<evidence type="ECO:0000256" key="2">
    <source>
        <dbReference type="ARBA" id="ARBA00022670"/>
    </source>
</evidence>
<evidence type="ECO:0000256" key="9">
    <source>
        <dbReference type="ARBA" id="ARBA00070422"/>
    </source>
</evidence>
<evidence type="ECO:0000256" key="11">
    <source>
        <dbReference type="ARBA" id="ARBA00080349"/>
    </source>
</evidence>
<reference evidence="17" key="1">
    <citation type="submission" date="2015-11" db="EMBL/GenBank/DDBJ databases">
        <title>De novo transcriptome assembly of four potential Pierce s Disease insect vectors from Arizona vineyards.</title>
        <authorList>
            <person name="Tassone E.E."/>
        </authorList>
    </citation>
    <scope>NUCLEOTIDE SEQUENCE</scope>
</reference>
<dbReference type="InterPro" id="IPR001431">
    <property type="entry name" value="Pept_M16_Zn_BS"/>
</dbReference>
<evidence type="ECO:0000256" key="8">
    <source>
        <dbReference type="ARBA" id="ARBA00066874"/>
    </source>
</evidence>
<evidence type="ECO:0000256" key="10">
    <source>
        <dbReference type="ARBA" id="ARBA00074992"/>
    </source>
</evidence>
<dbReference type="PROSITE" id="PS00143">
    <property type="entry name" value="INSULINASE"/>
    <property type="match status" value="1"/>
</dbReference>
<evidence type="ECO:0000259" key="15">
    <source>
        <dbReference type="Pfam" id="PF16187"/>
    </source>
</evidence>
<evidence type="ECO:0000256" key="6">
    <source>
        <dbReference type="ARBA" id="ARBA00023049"/>
    </source>
</evidence>
<feature type="non-terminal residue" evidence="17">
    <location>
        <position position="1"/>
    </location>
</feature>
<dbReference type="Pfam" id="PF00675">
    <property type="entry name" value="Peptidase_M16"/>
    <property type="match status" value="1"/>
</dbReference>
<dbReference type="GO" id="GO:0043171">
    <property type="term" value="P:peptide catabolic process"/>
    <property type="evidence" value="ECO:0007669"/>
    <property type="project" value="TreeGrafter"/>
</dbReference>
<evidence type="ECO:0000256" key="5">
    <source>
        <dbReference type="ARBA" id="ARBA00022833"/>
    </source>
</evidence>
<dbReference type="InterPro" id="IPR032632">
    <property type="entry name" value="Peptidase_M16_M"/>
</dbReference>
<dbReference type="FunFam" id="3.30.830.10:FF:000005">
    <property type="entry name" value="nardilysin isoform X1"/>
    <property type="match status" value="1"/>
</dbReference>
<organism evidence="17">
    <name type="scientific">Cuerna arida</name>
    <dbReference type="NCBI Taxonomy" id="1464854"/>
    <lineage>
        <taxon>Eukaryota</taxon>
        <taxon>Metazoa</taxon>
        <taxon>Ecdysozoa</taxon>
        <taxon>Arthropoda</taxon>
        <taxon>Hexapoda</taxon>
        <taxon>Insecta</taxon>
        <taxon>Pterygota</taxon>
        <taxon>Neoptera</taxon>
        <taxon>Paraneoptera</taxon>
        <taxon>Hemiptera</taxon>
        <taxon>Auchenorrhyncha</taxon>
        <taxon>Membracoidea</taxon>
        <taxon>Cicadellidae</taxon>
        <taxon>Cicadellinae</taxon>
        <taxon>Proconiini</taxon>
        <taxon>Cuerna</taxon>
    </lineage>
</organism>
<dbReference type="InterPro" id="IPR011765">
    <property type="entry name" value="Pept_M16_N"/>
</dbReference>
<feature type="domain" description="Peptidase M16 middle/third" evidence="15">
    <location>
        <begin position="385"/>
        <end position="664"/>
    </location>
</feature>
<evidence type="ECO:0000259" key="14">
    <source>
        <dbReference type="Pfam" id="PF05193"/>
    </source>
</evidence>
<dbReference type="GO" id="GO:0004222">
    <property type="term" value="F:metalloendopeptidase activity"/>
    <property type="evidence" value="ECO:0007669"/>
    <property type="project" value="UniProtKB-EC"/>
</dbReference>
<dbReference type="GO" id="GO:0005739">
    <property type="term" value="C:mitochondrion"/>
    <property type="evidence" value="ECO:0007669"/>
    <property type="project" value="TreeGrafter"/>
</dbReference>
<evidence type="ECO:0000259" key="16">
    <source>
        <dbReference type="Pfam" id="PF22456"/>
    </source>
</evidence>
<evidence type="ECO:0000256" key="12">
    <source>
        <dbReference type="RuleBase" id="RU004447"/>
    </source>
</evidence>
<proteinExistence type="inferred from homology"/>
<dbReference type="GO" id="GO:0051603">
    <property type="term" value="P:proteolysis involved in protein catabolic process"/>
    <property type="evidence" value="ECO:0007669"/>
    <property type="project" value="TreeGrafter"/>
</dbReference>
<gene>
    <name evidence="17" type="ORF">g.4013</name>
</gene>
<comment type="catalytic activity">
    <reaction evidence="7">
        <text>Degradation of insulin, glucagon and other polypeptides. No action on proteins.</text>
        <dbReference type="EC" id="3.4.24.56"/>
    </reaction>
</comment>
<evidence type="ECO:0000256" key="1">
    <source>
        <dbReference type="ARBA" id="ARBA00007261"/>
    </source>
</evidence>
<dbReference type="InterPro" id="IPR011249">
    <property type="entry name" value="Metalloenz_LuxS/M16"/>
</dbReference>
<dbReference type="PANTHER" id="PTHR43690">
    <property type="entry name" value="NARDILYSIN"/>
    <property type="match status" value="1"/>
</dbReference>
<dbReference type="InterPro" id="IPR050626">
    <property type="entry name" value="Peptidase_M16"/>
</dbReference>
<sequence length="907" mass="104950">GSNLPKMDQVIKRVNNVIKSSEDKLEYRCLLLKNQLKVVLISDPETEKSSAAMDVHVGYSSDPLTVPGLAHFCEHMLFMGTKKYPDENAYSKYLCENGGYSNAYTSYDHTMYYFDVMTPALDGAIDRFAQFFLGPLFTADSTDHELNAVNSENEKNILNDLWRFYGLVSHLCDPKHPYHKIGTGNKETLETIPKANNINVREELLKFHNDNYSANIMALAVLGNESLDELESMVIEKFSQIENKQIPISVTTASPFAKESLPSITYFVPIKVNRKIYIWFPIECLLDHLKSSPQKYVSHLIGHEGKGSLLSCLKKNGWCTTLMCSAMIPEKGFNFVMITVDLTETGVRVINDVIRTVFQYIKLLKEHKPQYWIQKEIMELSNIEFKFKDKKKPDNCVQHVLSYIHDVPFEEILCAGDLITEWNPDKIEDIINCLNPENALIFASAKEFESKAVLTEPWYGVKYVTEKIDPDVLKSWTNCSLNEDLSLPAKNEFIPTNFDLISSPAKSKIPVIIHDTDLCRVWFKQDDMFFLPKAVLFLEFVCPLSYLDPLNTNMALLFEKLLKDELSEYTYDAHLAGLKYGLTVQFDRIIVEIRGFNEKIKVFLEQVIKKMTNFTFADDRFKIYKDEVTRNLKNFFSIQPYKLSQYYLRVLLSETIWTKNELLDSIHDITADKLRKFIPEMFSRTHIECLFYGNIDEEQCYKIAEMVESYFTKTFDLVPLLPQQLLQGRDLKLPLDSGFLYRFENEKHNCSSTDIIYQCGLQTTENNALLGLFNHIANEPAFNTLRTIEQLGYIVACVHQRINGVQSFNIVLQSEKDPAFVDDRIENFLQLLSEMLTEMPKEEFEKHRDAVVALMLEKPKHIKAAAKRLWAEILSQHYNFERNQIEAEFLRTVCKNDIIDFFNQKIK</sequence>
<accession>A0A1B6ER66</accession>
<evidence type="ECO:0000259" key="13">
    <source>
        <dbReference type="Pfam" id="PF00675"/>
    </source>
</evidence>
<evidence type="ECO:0000313" key="17">
    <source>
        <dbReference type="EMBL" id="JAS40461.1"/>
    </source>
</evidence>
<dbReference type="GO" id="GO:0005829">
    <property type="term" value="C:cytosol"/>
    <property type="evidence" value="ECO:0007669"/>
    <property type="project" value="TreeGrafter"/>
</dbReference>
<dbReference type="FunFam" id="3.30.830.10:FF:000004">
    <property type="entry name" value="Putative insulin-degrading enzyme"/>
    <property type="match status" value="1"/>
</dbReference>
<dbReference type="Pfam" id="PF22456">
    <property type="entry name" value="PqqF-like_C_4"/>
    <property type="match status" value="1"/>
</dbReference>
<dbReference type="InterPro" id="IPR054734">
    <property type="entry name" value="PqqF-like_C_4"/>
</dbReference>
<evidence type="ECO:0000256" key="4">
    <source>
        <dbReference type="ARBA" id="ARBA00022801"/>
    </source>
</evidence>
<dbReference type="PANTHER" id="PTHR43690:SF18">
    <property type="entry name" value="INSULIN-DEGRADING ENZYME-RELATED"/>
    <property type="match status" value="1"/>
</dbReference>
<keyword evidence="4" id="KW-0378">Hydrolase</keyword>
<dbReference type="FunFam" id="3.30.830.10:FF:000003">
    <property type="entry name" value="Insulin-degrading enzyme"/>
    <property type="match status" value="1"/>
</dbReference>
<evidence type="ECO:0000256" key="7">
    <source>
        <dbReference type="ARBA" id="ARBA00052248"/>
    </source>
</evidence>
<keyword evidence="3" id="KW-0479">Metal-binding</keyword>
<dbReference type="Pfam" id="PF05193">
    <property type="entry name" value="Peptidase_M16_C"/>
    <property type="match status" value="1"/>
</dbReference>
<name>A0A1B6ER66_9HEMI</name>
<dbReference type="Gene3D" id="3.30.830.10">
    <property type="entry name" value="Metalloenzyme, LuxS/M16 peptidase-like"/>
    <property type="match status" value="4"/>
</dbReference>
<keyword evidence="2" id="KW-0645">Protease</keyword>
<feature type="domain" description="Peptidase M16 C-terminal" evidence="14">
    <location>
        <begin position="201"/>
        <end position="370"/>
    </location>
</feature>
<dbReference type="InterPro" id="IPR007863">
    <property type="entry name" value="Peptidase_M16_C"/>
</dbReference>
<comment type="similarity">
    <text evidence="1 12">Belongs to the peptidase M16 family.</text>
</comment>